<comment type="caution">
    <text evidence="1">The sequence shown here is derived from an EMBL/GenBank/DDBJ whole genome shotgun (WGS) entry which is preliminary data.</text>
</comment>
<evidence type="ECO:0000313" key="2">
    <source>
        <dbReference type="Proteomes" id="UP000824078"/>
    </source>
</evidence>
<accession>A0A9D1L4M6</accession>
<evidence type="ECO:0000313" key="1">
    <source>
        <dbReference type="EMBL" id="HIU24759.1"/>
    </source>
</evidence>
<protein>
    <submittedName>
        <fullName evidence="1">CDP-alcohol phosphatidyltransferase</fullName>
    </submittedName>
</protein>
<proteinExistence type="predicted"/>
<reference evidence="1" key="2">
    <citation type="journal article" date="2021" name="PeerJ">
        <title>Extensive microbial diversity within the chicken gut microbiome revealed by metagenomics and culture.</title>
        <authorList>
            <person name="Gilroy R."/>
            <person name="Ravi A."/>
            <person name="Getino M."/>
            <person name="Pursley I."/>
            <person name="Horton D.L."/>
            <person name="Alikhan N.F."/>
            <person name="Baker D."/>
            <person name="Gharbi K."/>
            <person name="Hall N."/>
            <person name="Watson M."/>
            <person name="Adriaenssens E.M."/>
            <person name="Foster-Nyarko E."/>
            <person name="Jarju S."/>
            <person name="Secka A."/>
            <person name="Antonio M."/>
            <person name="Oren A."/>
            <person name="Chaudhuri R.R."/>
            <person name="La Ragione R."/>
            <person name="Hildebrand F."/>
            <person name="Pallen M.J."/>
        </authorList>
    </citation>
    <scope>NUCLEOTIDE SEQUENCE</scope>
    <source>
        <strain evidence="1">ChiHjej12B11-29160</strain>
    </source>
</reference>
<dbReference type="AlphaFoldDB" id="A0A9D1L4M6"/>
<gene>
    <name evidence="1" type="ORF">IAD17_07535</name>
</gene>
<dbReference type="Proteomes" id="UP000824078">
    <property type="component" value="Unassembled WGS sequence"/>
</dbReference>
<organism evidence="1 2">
    <name type="scientific">Candidatus Coprovicinus avistercoris</name>
    <dbReference type="NCBI Taxonomy" id="2840754"/>
    <lineage>
        <taxon>Bacteria</taxon>
        <taxon>Bacillati</taxon>
        <taxon>Actinomycetota</taxon>
        <taxon>Coriobacteriia</taxon>
        <taxon>Coriobacteriales</taxon>
        <taxon>Coriobacteriaceae</taxon>
        <taxon>Coriobacteriaceae incertae sedis</taxon>
        <taxon>Candidatus Coprovicinus</taxon>
    </lineage>
</organism>
<sequence>MGKRANEALDLDYDGLVEYLHSNHSVYMKVGSAMYYLTDANFQAWRAQDTSKRNHKNHYVDCSDLVPTLDEFLAIPFVNGSKIKDVFPSATFYASVKGEKTE</sequence>
<name>A0A9D1L4M6_9ACTN</name>
<dbReference type="EMBL" id="DVMQ01000018">
    <property type="protein sequence ID" value="HIU24759.1"/>
    <property type="molecule type" value="Genomic_DNA"/>
</dbReference>
<reference evidence="1" key="1">
    <citation type="submission" date="2020-10" db="EMBL/GenBank/DDBJ databases">
        <authorList>
            <person name="Gilroy R."/>
        </authorList>
    </citation>
    <scope>NUCLEOTIDE SEQUENCE</scope>
    <source>
        <strain evidence="1">ChiHjej12B11-29160</strain>
    </source>
</reference>